<name>A0A8C9UZA9_SCLFO</name>
<evidence type="ECO:0000256" key="2">
    <source>
        <dbReference type="SAM" id="SignalP"/>
    </source>
</evidence>
<dbReference type="GO" id="GO:0046872">
    <property type="term" value="F:metal ion binding"/>
    <property type="evidence" value="ECO:0007669"/>
    <property type="project" value="InterPro"/>
</dbReference>
<dbReference type="InterPro" id="IPR044925">
    <property type="entry name" value="His-Me_finger_sf"/>
</dbReference>
<organism evidence="5 6">
    <name type="scientific">Scleropages formosus</name>
    <name type="common">Asian bonytongue</name>
    <name type="synonym">Osteoglossum formosum</name>
    <dbReference type="NCBI Taxonomy" id="113540"/>
    <lineage>
        <taxon>Eukaryota</taxon>
        <taxon>Metazoa</taxon>
        <taxon>Chordata</taxon>
        <taxon>Craniata</taxon>
        <taxon>Vertebrata</taxon>
        <taxon>Euteleostomi</taxon>
        <taxon>Actinopterygii</taxon>
        <taxon>Neopterygii</taxon>
        <taxon>Teleostei</taxon>
        <taxon>Osteoglossocephala</taxon>
        <taxon>Osteoglossomorpha</taxon>
        <taxon>Osteoglossiformes</taxon>
        <taxon>Osteoglossidae</taxon>
        <taxon>Scleropages</taxon>
    </lineage>
</organism>
<proteinExistence type="predicted"/>
<accession>A0A8C9UZA9</accession>
<evidence type="ECO:0008006" key="7">
    <source>
        <dbReference type="Google" id="ProtNLM"/>
    </source>
</evidence>
<evidence type="ECO:0000256" key="1">
    <source>
        <dbReference type="SAM" id="MobiDB-lite"/>
    </source>
</evidence>
<evidence type="ECO:0000259" key="3">
    <source>
        <dbReference type="SMART" id="SM00477"/>
    </source>
</evidence>
<feature type="domain" description="ENPP1-3/EXOG-like endonuclease/phosphodiesterase" evidence="3">
    <location>
        <begin position="57"/>
        <end position="247"/>
    </location>
</feature>
<dbReference type="GO" id="GO:0016787">
    <property type="term" value="F:hydrolase activity"/>
    <property type="evidence" value="ECO:0007669"/>
    <property type="project" value="InterPro"/>
</dbReference>
<dbReference type="SUPFAM" id="SSF54060">
    <property type="entry name" value="His-Me finger endonucleases"/>
    <property type="match status" value="1"/>
</dbReference>
<dbReference type="Gene3D" id="3.40.570.10">
    <property type="entry name" value="Extracellular Endonuclease, subunit A"/>
    <property type="match status" value="1"/>
</dbReference>
<dbReference type="OrthoDB" id="69221at2759"/>
<feature type="signal peptide" evidence="2">
    <location>
        <begin position="1"/>
        <end position="18"/>
    </location>
</feature>
<dbReference type="PANTHER" id="PTHR21472">
    <property type="entry name" value="ENDONUCLEASE DOMAIN-CONTAINING 1 PROTEIN ENDOD1"/>
    <property type="match status" value="1"/>
</dbReference>
<dbReference type="Pfam" id="PF01223">
    <property type="entry name" value="Endonuclease_NS"/>
    <property type="match status" value="1"/>
</dbReference>
<keyword evidence="6" id="KW-1185">Reference proteome</keyword>
<evidence type="ECO:0000259" key="4">
    <source>
        <dbReference type="SMART" id="SM00892"/>
    </source>
</evidence>
<reference evidence="5" key="2">
    <citation type="submission" date="2025-08" db="UniProtKB">
        <authorList>
            <consortium name="Ensembl"/>
        </authorList>
    </citation>
    <scope>IDENTIFICATION</scope>
</reference>
<sequence>MFCFLCVALAIVPLGFRAEVVENFKDCNEFFYKKKEPKGIYKVAQNSYKICQTYNDSKCYFSLYFHSKKMTLYSAYTFQRHFEKKLKEKQAINSGYDYTGFDRGHLNPNSFQLGKGRSATYTLTNAVPMDPCFNRIHWKDYEEYTRLILSDCHKADKNKGTAYIVTGAVPGNKNMIKIESNTYMGEGDINIPSYICTAVCYESNDAQNTKSFSFAFIGENKEGGKIEALNILQLNEKLKSYYNINENVKVFDGDCHSSNNGSKELLARLKLLEGNTRKLEIHKMCEERNRDCSNMKRTSDCSDDGSDVLPRKKRKIT</sequence>
<dbReference type="Ensembl" id="ENSSFOT00015008426.2">
    <property type="protein sequence ID" value="ENSSFOP00015008309.2"/>
    <property type="gene ID" value="ENSSFOG00015005427.2"/>
</dbReference>
<feature type="region of interest" description="Disordered" evidence="1">
    <location>
        <begin position="293"/>
        <end position="317"/>
    </location>
</feature>
<reference evidence="5" key="3">
    <citation type="submission" date="2025-09" db="UniProtKB">
        <authorList>
            <consortium name="Ensembl"/>
        </authorList>
    </citation>
    <scope>IDENTIFICATION</scope>
</reference>
<dbReference type="SMART" id="SM00892">
    <property type="entry name" value="Endonuclease_NS"/>
    <property type="match status" value="1"/>
</dbReference>
<protein>
    <recommendedName>
        <fullName evidence="7">Endonuclease domain-containing 1 protein-like</fullName>
    </recommendedName>
</protein>
<evidence type="ECO:0000313" key="5">
    <source>
        <dbReference type="Ensembl" id="ENSSFOP00015008309.2"/>
    </source>
</evidence>
<feature type="chain" id="PRO_5034374240" description="Endonuclease domain-containing 1 protein-like" evidence="2">
    <location>
        <begin position="19"/>
        <end position="317"/>
    </location>
</feature>
<dbReference type="GeneTree" id="ENSGT01030000234592"/>
<dbReference type="SMART" id="SM00477">
    <property type="entry name" value="NUC"/>
    <property type="match status" value="1"/>
</dbReference>
<evidence type="ECO:0000313" key="6">
    <source>
        <dbReference type="Proteomes" id="UP000694397"/>
    </source>
</evidence>
<dbReference type="InterPro" id="IPR001604">
    <property type="entry name" value="Endo_G_ENPP1-like_dom"/>
</dbReference>
<dbReference type="InterPro" id="IPR020821">
    <property type="entry name" value="ENPP1-3/EXOG-like_nuc-like"/>
</dbReference>
<dbReference type="InterPro" id="IPR044929">
    <property type="entry name" value="DNA/RNA_non-sp_Endonuclease_sf"/>
</dbReference>
<dbReference type="Proteomes" id="UP000694397">
    <property type="component" value="Chromosome 5"/>
</dbReference>
<keyword evidence="2" id="KW-0732">Signal</keyword>
<dbReference type="GO" id="GO:0003676">
    <property type="term" value="F:nucleic acid binding"/>
    <property type="evidence" value="ECO:0007669"/>
    <property type="project" value="InterPro"/>
</dbReference>
<dbReference type="AlphaFoldDB" id="A0A8C9UZA9"/>
<dbReference type="InterPro" id="IPR039015">
    <property type="entry name" value="ENDOD1"/>
</dbReference>
<dbReference type="PANTHER" id="PTHR21472:SF21">
    <property type="entry name" value="ENDONUCLEASE DOMAIN-CONTAINING 1 PROTEIN-LIKE-RELATED"/>
    <property type="match status" value="1"/>
</dbReference>
<feature type="domain" description="DNA/RNA non-specific endonuclease/pyrophosphatase/phosphodiesterase" evidence="4">
    <location>
        <begin position="57"/>
        <end position="251"/>
    </location>
</feature>
<reference evidence="5 6" key="1">
    <citation type="submission" date="2019-04" db="EMBL/GenBank/DDBJ databases">
        <authorList>
            <consortium name="Wellcome Sanger Institute Data Sharing"/>
        </authorList>
    </citation>
    <scope>NUCLEOTIDE SEQUENCE [LARGE SCALE GENOMIC DNA]</scope>
</reference>